<dbReference type="PANTHER" id="PTHR19857:SF8">
    <property type="entry name" value="ANGIO-ASSOCIATED MIGRATORY CELL PROTEIN"/>
    <property type="match status" value="1"/>
</dbReference>
<evidence type="ECO:0000256" key="2">
    <source>
        <dbReference type="ARBA" id="ARBA00022737"/>
    </source>
</evidence>
<dbReference type="Gene3D" id="2.130.10.10">
    <property type="entry name" value="YVTN repeat-like/Quinoprotein amine dehydrogenase"/>
    <property type="match status" value="2"/>
</dbReference>
<dbReference type="Proteomes" id="UP000250123">
    <property type="component" value="Chromosome SHEWBE"/>
</dbReference>
<protein>
    <submittedName>
        <fullName evidence="4">WD domain, G-beta repeat protein</fullName>
    </submittedName>
</protein>
<evidence type="ECO:0000313" key="5">
    <source>
        <dbReference type="Proteomes" id="UP000250123"/>
    </source>
</evidence>
<feature type="repeat" description="WD" evidence="3">
    <location>
        <begin position="186"/>
        <end position="227"/>
    </location>
</feature>
<evidence type="ECO:0000256" key="1">
    <source>
        <dbReference type="ARBA" id="ARBA00022574"/>
    </source>
</evidence>
<accession>A0A330M7G6</accession>
<dbReference type="RefSeq" id="WP_231926366.1">
    <property type="nucleotide sequence ID" value="NZ_LS483452.1"/>
</dbReference>
<sequence length="349" mass="38458">MLVSVIVSLIRARLILPHNDSNKLASIIITVSLMAFGLTLTGCGKPVAKQQANSIHRYVADNLIDADLSSDAKIAVTLSHTRELSVWDNASKSLLHQWQVADFDEPTYLVSLSGNNQYLAVTGKHRVSIFDLNSGRLEVSWLAQGFDSDASISSLYLNQNGKRVLLGMNEGSVISVDLENKQLSMFQLHDGPVSHVEFISYDEQILSAAHDGHALIWTSNNGQVIKDFSLPLRITSISFDAANRRLFIADALDNHLIADSHSAESIGHLSFLARYRYFRQAIFVDRGKTLITASSKQKIISWDISSGKKKKHWNITAFTAGTTVLDMAINPSGQLITLSSDGALESWDY</sequence>
<dbReference type="PANTHER" id="PTHR19857">
    <property type="entry name" value="MITOCHONDRIAL DIVISION PROTEIN 1-RELATED"/>
    <property type="match status" value="1"/>
</dbReference>
<keyword evidence="2" id="KW-0677">Repeat</keyword>
<dbReference type="EMBL" id="LS483452">
    <property type="protein sequence ID" value="SQH78271.1"/>
    <property type="molecule type" value="Genomic_DNA"/>
</dbReference>
<dbReference type="Pfam" id="PF00400">
    <property type="entry name" value="WD40"/>
    <property type="match status" value="1"/>
</dbReference>
<dbReference type="InterPro" id="IPR001680">
    <property type="entry name" value="WD40_rpt"/>
</dbReference>
<dbReference type="PROSITE" id="PS50082">
    <property type="entry name" value="WD_REPEATS_2"/>
    <property type="match status" value="1"/>
</dbReference>
<name>A0A330M7G6_9GAMM</name>
<dbReference type="KEGG" id="sbk:SHEWBE_4311"/>
<organism evidence="4 5">
    <name type="scientific">Shewanella benthica</name>
    <dbReference type="NCBI Taxonomy" id="43661"/>
    <lineage>
        <taxon>Bacteria</taxon>
        <taxon>Pseudomonadati</taxon>
        <taxon>Pseudomonadota</taxon>
        <taxon>Gammaproteobacteria</taxon>
        <taxon>Alteromonadales</taxon>
        <taxon>Shewanellaceae</taxon>
        <taxon>Shewanella</taxon>
    </lineage>
</organism>
<dbReference type="InterPro" id="IPR011047">
    <property type="entry name" value="Quinoprotein_ADH-like_sf"/>
</dbReference>
<dbReference type="SUPFAM" id="SSF50998">
    <property type="entry name" value="Quinoprotein alcohol dehydrogenase-like"/>
    <property type="match status" value="1"/>
</dbReference>
<evidence type="ECO:0000313" key="4">
    <source>
        <dbReference type="EMBL" id="SQH78271.1"/>
    </source>
</evidence>
<dbReference type="InterPro" id="IPR051179">
    <property type="entry name" value="WD_repeat_multifunction"/>
</dbReference>
<proteinExistence type="predicted"/>
<dbReference type="InterPro" id="IPR015943">
    <property type="entry name" value="WD40/YVTN_repeat-like_dom_sf"/>
</dbReference>
<gene>
    <name evidence="4" type="ORF">SHEWBE_4311</name>
</gene>
<keyword evidence="1 3" id="KW-0853">WD repeat</keyword>
<reference evidence="5" key="1">
    <citation type="submission" date="2018-06" db="EMBL/GenBank/DDBJ databases">
        <authorList>
            <person name="Cea G.-C."/>
            <person name="William W."/>
        </authorList>
    </citation>
    <scope>NUCLEOTIDE SEQUENCE [LARGE SCALE GENOMIC DNA]</scope>
    <source>
        <strain evidence="5">DB21MT-2</strain>
    </source>
</reference>
<dbReference type="AlphaFoldDB" id="A0A330M7G6"/>
<dbReference type="SMART" id="SM00320">
    <property type="entry name" value="WD40"/>
    <property type="match status" value="5"/>
</dbReference>
<evidence type="ECO:0000256" key="3">
    <source>
        <dbReference type="PROSITE-ProRule" id="PRU00221"/>
    </source>
</evidence>